<dbReference type="Proteomes" id="UP000684084">
    <property type="component" value="Unassembled WGS sequence"/>
</dbReference>
<organism evidence="1 2">
    <name type="scientific">Rhizophagus irregularis</name>
    <dbReference type="NCBI Taxonomy" id="588596"/>
    <lineage>
        <taxon>Eukaryota</taxon>
        <taxon>Fungi</taxon>
        <taxon>Fungi incertae sedis</taxon>
        <taxon>Mucoromycota</taxon>
        <taxon>Glomeromycotina</taxon>
        <taxon>Glomeromycetes</taxon>
        <taxon>Glomerales</taxon>
        <taxon>Glomeraceae</taxon>
        <taxon>Rhizophagus</taxon>
    </lineage>
</organism>
<accession>A0A915Z9V4</accession>
<sequence length="94" mass="10903">MDISTESTSFACLIFCANYTMDIHVPYGSNAIESENVTMYTWLEAVLDPIRRCPLTNLHATNATTNVDIWLIKQVNLTIRKRSFLYRIFFYKSV</sequence>
<evidence type="ECO:0000313" key="2">
    <source>
        <dbReference type="Proteomes" id="UP000684084"/>
    </source>
</evidence>
<evidence type="ECO:0000313" key="1">
    <source>
        <dbReference type="EMBL" id="CAB5366142.1"/>
    </source>
</evidence>
<name>A0A915Z9V4_9GLOM</name>
<gene>
    <name evidence="1" type="ORF">CHRIB12_LOCUS10714</name>
</gene>
<dbReference type="AlphaFoldDB" id="A0A915Z9V4"/>
<comment type="caution">
    <text evidence="1">The sequence shown here is derived from an EMBL/GenBank/DDBJ whole genome shotgun (WGS) entry which is preliminary data.</text>
</comment>
<dbReference type="EMBL" id="CAGKOT010000022">
    <property type="protein sequence ID" value="CAB5366142.1"/>
    <property type="molecule type" value="Genomic_DNA"/>
</dbReference>
<proteinExistence type="predicted"/>
<reference evidence="1" key="1">
    <citation type="submission" date="2020-05" db="EMBL/GenBank/DDBJ databases">
        <authorList>
            <person name="Rincon C."/>
            <person name="Sanders R I."/>
            <person name="Robbins C."/>
            <person name="Chaturvedi A."/>
        </authorList>
    </citation>
    <scope>NUCLEOTIDE SEQUENCE</scope>
    <source>
        <strain evidence="1">CHB12</strain>
    </source>
</reference>
<protein>
    <submittedName>
        <fullName evidence="1">Uncharacterized protein</fullName>
    </submittedName>
</protein>